<keyword evidence="3" id="KW-1185">Reference proteome</keyword>
<organism evidence="2 3">
    <name type="scientific">Steinernema hermaphroditum</name>
    <dbReference type="NCBI Taxonomy" id="289476"/>
    <lineage>
        <taxon>Eukaryota</taxon>
        <taxon>Metazoa</taxon>
        <taxon>Ecdysozoa</taxon>
        <taxon>Nematoda</taxon>
        <taxon>Chromadorea</taxon>
        <taxon>Rhabditida</taxon>
        <taxon>Tylenchina</taxon>
        <taxon>Panagrolaimomorpha</taxon>
        <taxon>Strongyloidoidea</taxon>
        <taxon>Steinernematidae</taxon>
        <taxon>Steinernema</taxon>
    </lineage>
</organism>
<evidence type="ECO:0000313" key="3">
    <source>
        <dbReference type="Proteomes" id="UP001175271"/>
    </source>
</evidence>
<dbReference type="Proteomes" id="UP001175271">
    <property type="component" value="Unassembled WGS sequence"/>
</dbReference>
<proteinExistence type="predicted"/>
<gene>
    <name evidence="2" type="ORF">QR680_009402</name>
</gene>
<name>A0AA39IMJ4_9BILA</name>
<dbReference type="EMBL" id="JAUCMV010000001">
    <property type="protein sequence ID" value="KAK0425814.1"/>
    <property type="molecule type" value="Genomic_DNA"/>
</dbReference>
<feature type="region of interest" description="Disordered" evidence="1">
    <location>
        <begin position="1"/>
        <end position="25"/>
    </location>
</feature>
<dbReference type="AlphaFoldDB" id="A0AA39IMJ4"/>
<evidence type="ECO:0000313" key="2">
    <source>
        <dbReference type="EMBL" id="KAK0425814.1"/>
    </source>
</evidence>
<protein>
    <submittedName>
        <fullName evidence="2">Uncharacterized protein</fullName>
    </submittedName>
</protein>
<sequence length="87" mass="9596">MASNIRSPREAVALRPPYQGHTSAGVTGGYRELLVSPKHAPSVTDSAGDFFRVVSHESYFLSEADRRFIGQRRQRTGVLGILLQVLL</sequence>
<comment type="caution">
    <text evidence="2">The sequence shown here is derived from an EMBL/GenBank/DDBJ whole genome shotgun (WGS) entry which is preliminary data.</text>
</comment>
<reference evidence="2" key="1">
    <citation type="submission" date="2023-06" db="EMBL/GenBank/DDBJ databases">
        <title>Genomic analysis of the entomopathogenic nematode Steinernema hermaphroditum.</title>
        <authorList>
            <person name="Schwarz E.M."/>
            <person name="Heppert J.K."/>
            <person name="Baniya A."/>
            <person name="Schwartz H.T."/>
            <person name="Tan C.-H."/>
            <person name="Antoshechkin I."/>
            <person name="Sternberg P.W."/>
            <person name="Goodrich-Blair H."/>
            <person name="Dillman A.R."/>
        </authorList>
    </citation>
    <scope>NUCLEOTIDE SEQUENCE</scope>
    <source>
        <strain evidence="2">PS9179</strain>
        <tissue evidence="2">Whole animal</tissue>
    </source>
</reference>
<accession>A0AA39IMJ4</accession>
<evidence type="ECO:0000256" key="1">
    <source>
        <dbReference type="SAM" id="MobiDB-lite"/>
    </source>
</evidence>